<feature type="compositionally biased region" description="Low complexity" evidence="1">
    <location>
        <begin position="127"/>
        <end position="141"/>
    </location>
</feature>
<feature type="region of interest" description="Disordered" evidence="1">
    <location>
        <begin position="121"/>
        <end position="180"/>
    </location>
</feature>
<dbReference type="Proteomes" id="UP001055712">
    <property type="component" value="Unassembled WGS sequence"/>
</dbReference>
<dbReference type="Gene3D" id="2.40.50.140">
    <property type="entry name" value="Nucleic acid-binding proteins"/>
    <property type="match status" value="1"/>
</dbReference>
<organism evidence="3 4">
    <name type="scientific">Chlorella vulgaris</name>
    <name type="common">Green alga</name>
    <dbReference type="NCBI Taxonomy" id="3077"/>
    <lineage>
        <taxon>Eukaryota</taxon>
        <taxon>Viridiplantae</taxon>
        <taxon>Chlorophyta</taxon>
        <taxon>core chlorophytes</taxon>
        <taxon>Trebouxiophyceae</taxon>
        <taxon>Chlorellales</taxon>
        <taxon>Chlorellaceae</taxon>
        <taxon>Chlorella clade</taxon>
        <taxon>Chlorella</taxon>
    </lineage>
</organism>
<dbReference type="InterPro" id="IPR048970">
    <property type="entry name" value="OB_Ssb-like"/>
</dbReference>
<evidence type="ECO:0000313" key="3">
    <source>
        <dbReference type="EMBL" id="KAI3425972.1"/>
    </source>
</evidence>
<name>A0A9D4YU58_CHLVU</name>
<dbReference type="AlphaFoldDB" id="A0A9D4YU58"/>
<comment type="caution">
    <text evidence="3">The sequence shown here is derived from an EMBL/GenBank/DDBJ whole genome shotgun (WGS) entry which is preliminary data.</text>
</comment>
<dbReference type="CDD" id="cd04491">
    <property type="entry name" value="SoSSB_OBF"/>
    <property type="match status" value="1"/>
</dbReference>
<reference evidence="3" key="1">
    <citation type="journal article" date="2019" name="Plant J.">
        <title>Chlorella vulgaris genome assembly and annotation reveals the molecular basis for metabolic acclimation to high light conditions.</title>
        <authorList>
            <person name="Cecchin M."/>
            <person name="Marcolungo L."/>
            <person name="Rossato M."/>
            <person name="Girolomoni L."/>
            <person name="Cosentino E."/>
            <person name="Cuine S."/>
            <person name="Li-Beisson Y."/>
            <person name="Delledonne M."/>
            <person name="Ballottari M."/>
        </authorList>
    </citation>
    <scope>NUCLEOTIDE SEQUENCE</scope>
    <source>
        <strain evidence="3">211/11P</strain>
    </source>
</reference>
<dbReference type="SUPFAM" id="SSF50249">
    <property type="entry name" value="Nucleic acid-binding proteins"/>
    <property type="match status" value="1"/>
</dbReference>
<protein>
    <recommendedName>
        <fullName evidence="2">Single-stranded DNA binding protein Ssb-like OB fold domain-containing protein</fullName>
    </recommendedName>
</protein>
<dbReference type="Pfam" id="PF21473">
    <property type="entry name" value="OB_Ssb-like"/>
    <property type="match status" value="1"/>
</dbReference>
<feature type="compositionally biased region" description="Low complexity" evidence="1">
    <location>
        <begin position="168"/>
        <end position="180"/>
    </location>
</feature>
<dbReference type="EMBL" id="SIDB01000011">
    <property type="protein sequence ID" value="KAI3425972.1"/>
    <property type="molecule type" value="Genomic_DNA"/>
</dbReference>
<feature type="domain" description="Single-stranded DNA binding protein Ssb-like OB fold" evidence="2">
    <location>
        <begin position="7"/>
        <end position="95"/>
    </location>
</feature>
<accession>A0A9D4YU58</accession>
<dbReference type="PANTHER" id="PTHR31472">
    <property type="entry name" value="OS05G0244600 PROTEIN"/>
    <property type="match status" value="1"/>
</dbReference>
<dbReference type="InterPro" id="IPR012340">
    <property type="entry name" value="NA-bd_OB-fold"/>
</dbReference>
<reference evidence="3" key="2">
    <citation type="submission" date="2020-11" db="EMBL/GenBank/DDBJ databases">
        <authorList>
            <person name="Cecchin M."/>
            <person name="Marcolungo L."/>
            <person name="Rossato M."/>
            <person name="Girolomoni L."/>
            <person name="Cosentino E."/>
            <person name="Cuine S."/>
            <person name="Li-Beisson Y."/>
            <person name="Delledonne M."/>
            <person name="Ballottari M."/>
        </authorList>
    </citation>
    <scope>NUCLEOTIDE SEQUENCE</scope>
    <source>
        <strain evidence="3">211/11P</strain>
        <tissue evidence="3">Whole cell</tissue>
    </source>
</reference>
<gene>
    <name evidence="3" type="ORF">D9Q98_007940</name>
</gene>
<evidence type="ECO:0000259" key="2">
    <source>
        <dbReference type="Pfam" id="PF21473"/>
    </source>
</evidence>
<sequence length="180" mass="18253">MGKVEELRPETSGHDLIVKVLDAKIVVDKPARGSLKAQRVAECTVGDETGTILFTARNEQVELVTAGSYVALTNAKIDMFRGSMRLAVGQGGKVAAAPGQSFSPKQDFNLSLIEYELVPVPTPAAPPAQEAEQEAAPAAPASKQGGEEGGEPAGGAANGAAEFEEAEAPPAAAAAAGGTT</sequence>
<evidence type="ECO:0000313" key="4">
    <source>
        <dbReference type="Proteomes" id="UP001055712"/>
    </source>
</evidence>
<keyword evidence="4" id="KW-1185">Reference proteome</keyword>
<dbReference type="PANTHER" id="PTHR31472:SF5">
    <property type="entry name" value="OS05G0244600 PROTEIN"/>
    <property type="match status" value="1"/>
</dbReference>
<dbReference type="OrthoDB" id="2274046at2759"/>
<proteinExistence type="predicted"/>
<evidence type="ECO:0000256" key="1">
    <source>
        <dbReference type="SAM" id="MobiDB-lite"/>
    </source>
</evidence>